<comment type="catalytic activity">
    <reaction evidence="4">
        <text>O-phospho-L-tyrosyl-[protein] + H2O = L-tyrosyl-[protein] + phosphate</text>
        <dbReference type="Rhea" id="RHEA:10684"/>
        <dbReference type="Rhea" id="RHEA-COMP:10136"/>
        <dbReference type="Rhea" id="RHEA-COMP:20101"/>
        <dbReference type="ChEBI" id="CHEBI:15377"/>
        <dbReference type="ChEBI" id="CHEBI:43474"/>
        <dbReference type="ChEBI" id="CHEBI:46858"/>
        <dbReference type="ChEBI" id="CHEBI:61978"/>
        <dbReference type="EC" id="3.1.3.48"/>
    </reaction>
</comment>
<dbReference type="InterPro" id="IPR016667">
    <property type="entry name" value="Caps_polysacc_synth_CpsB/CapC"/>
</dbReference>
<dbReference type="PANTHER" id="PTHR39181">
    <property type="entry name" value="TYROSINE-PROTEIN PHOSPHATASE YWQE"/>
    <property type="match status" value="1"/>
</dbReference>
<keyword evidence="3" id="KW-0378">Hydrolase</keyword>
<name>A0ABT6XRR2_9FLAO</name>
<evidence type="ECO:0000256" key="4">
    <source>
        <dbReference type="ARBA" id="ARBA00051722"/>
    </source>
</evidence>
<evidence type="ECO:0000313" key="5">
    <source>
        <dbReference type="EMBL" id="MDI9257685.1"/>
    </source>
</evidence>
<proteinExistence type="inferred from homology"/>
<keyword evidence="6" id="KW-1185">Reference proteome</keyword>
<dbReference type="InterPro" id="IPR016195">
    <property type="entry name" value="Pol/histidinol_Pase-like"/>
</dbReference>
<evidence type="ECO:0000256" key="2">
    <source>
        <dbReference type="ARBA" id="ARBA00013064"/>
    </source>
</evidence>
<evidence type="ECO:0000313" key="6">
    <source>
        <dbReference type="Proteomes" id="UP001230035"/>
    </source>
</evidence>
<comment type="similarity">
    <text evidence="1">Belongs to the metallo-dependent hydrolases superfamily. CpsB/CapC family.</text>
</comment>
<accession>A0ABT6XRR2</accession>
<dbReference type="PIRSF" id="PIRSF016557">
    <property type="entry name" value="Caps_synth_CpsB"/>
    <property type="match status" value="1"/>
</dbReference>
<dbReference type="RefSeq" id="WP_283239360.1">
    <property type="nucleotide sequence ID" value="NZ_JASGBP010000005.1"/>
</dbReference>
<reference evidence="5 6" key="1">
    <citation type="submission" date="2023-05" db="EMBL/GenBank/DDBJ databases">
        <title>Flavobacterium sedimenti sp. nov., isolated from the sediment.</title>
        <authorList>
            <person name="Wu N."/>
        </authorList>
    </citation>
    <scope>NUCLEOTIDE SEQUENCE [LARGE SCALE GENOMIC DNA]</scope>
    <source>
        <strain evidence="5 6">YZ-48</strain>
    </source>
</reference>
<dbReference type="EMBL" id="JASGBP010000005">
    <property type="protein sequence ID" value="MDI9257685.1"/>
    <property type="molecule type" value="Genomic_DNA"/>
</dbReference>
<dbReference type="PANTHER" id="PTHR39181:SF1">
    <property type="entry name" value="TYROSINE-PROTEIN PHOSPHATASE YWQE"/>
    <property type="match status" value="1"/>
</dbReference>
<dbReference type="Pfam" id="PF19567">
    <property type="entry name" value="CpsB_CapC"/>
    <property type="match status" value="1"/>
</dbReference>
<dbReference type="Gene3D" id="3.20.20.140">
    <property type="entry name" value="Metal-dependent hydrolases"/>
    <property type="match status" value="1"/>
</dbReference>
<comment type="caution">
    <text evidence="5">The sequence shown here is derived from an EMBL/GenBank/DDBJ whole genome shotgun (WGS) entry which is preliminary data.</text>
</comment>
<evidence type="ECO:0000256" key="1">
    <source>
        <dbReference type="ARBA" id="ARBA00005750"/>
    </source>
</evidence>
<evidence type="ECO:0000256" key="3">
    <source>
        <dbReference type="ARBA" id="ARBA00022801"/>
    </source>
</evidence>
<organism evidence="5 6">
    <name type="scientific">Flavobacterium sedimenticola</name>
    <dbReference type="NCBI Taxonomy" id="3043286"/>
    <lineage>
        <taxon>Bacteria</taxon>
        <taxon>Pseudomonadati</taxon>
        <taxon>Bacteroidota</taxon>
        <taxon>Flavobacteriia</taxon>
        <taxon>Flavobacteriales</taxon>
        <taxon>Flavobacteriaceae</taxon>
        <taxon>Flavobacterium</taxon>
    </lineage>
</organism>
<protein>
    <recommendedName>
        <fullName evidence="2">protein-tyrosine-phosphatase</fullName>
        <ecNumber evidence="2">3.1.3.48</ecNumber>
    </recommendedName>
</protein>
<dbReference type="EC" id="3.1.3.48" evidence="2"/>
<dbReference type="SUPFAM" id="SSF89550">
    <property type="entry name" value="PHP domain-like"/>
    <property type="match status" value="1"/>
</dbReference>
<dbReference type="Proteomes" id="UP001230035">
    <property type="component" value="Unassembled WGS sequence"/>
</dbReference>
<sequence length="245" mass="28213">MISFFKTKPVLADLIPDNHVDIHSHLIPGVDDGAKNIEETLSLLQKMANIGFKNSITTPHIITNIWNNTEADIVKRHQEILPVVQAQTGINQFNVGIEYMLDDHFLKRLAGEKLLTLKDNYILVEMSYLNPPIQLFEIIFEIHLAGYKPILAHPERYLFYHRNTKELDKLKNTGCLFQLNLLATVDYYGATITKMADKLLHSDYYDFVGSDIHHQNHVNAFDRKVQVKNTAALEKVIQKNLFFLE</sequence>
<gene>
    <name evidence="5" type="ORF">QHT84_09695</name>
</gene>